<dbReference type="EMBL" id="CP129970">
    <property type="protein sequence ID" value="WKK84089.1"/>
    <property type="molecule type" value="Genomic_DNA"/>
</dbReference>
<accession>A0AA49GHG7</accession>
<dbReference type="Proteomes" id="UP001244443">
    <property type="component" value="Chromosome"/>
</dbReference>
<organism evidence="1 2">
    <name type="scientific">Marivirga arenosa</name>
    <dbReference type="NCBI Taxonomy" id="3059076"/>
    <lineage>
        <taxon>Bacteria</taxon>
        <taxon>Pseudomonadati</taxon>
        <taxon>Bacteroidota</taxon>
        <taxon>Cytophagia</taxon>
        <taxon>Cytophagales</taxon>
        <taxon>Marivirgaceae</taxon>
        <taxon>Marivirga</taxon>
    </lineage>
</organism>
<evidence type="ECO:0000313" key="2">
    <source>
        <dbReference type="Proteomes" id="UP001244443"/>
    </source>
</evidence>
<evidence type="ECO:0000313" key="1">
    <source>
        <dbReference type="EMBL" id="WKK84089.1"/>
    </source>
</evidence>
<protein>
    <submittedName>
        <fullName evidence="1">Uncharacterized protein</fullName>
    </submittedName>
</protein>
<gene>
    <name evidence="1" type="ORF">QYS48_17940</name>
</gene>
<dbReference type="RefSeq" id="WP_302100384.1">
    <property type="nucleotide sequence ID" value="NZ_CP129970.2"/>
</dbReference>
<keyword evidence="2" id="KW-1185">Reference proteome</keyword>
<sequence>MTKNPHLKLNIKKQADPVTEHKFNYGGGSVEADDDKDYKPMADAFRRSLKGYKRAREERELIKMDIN</sequence>
<name>A0AA49GHG7_9BACT</name>
<dbReference type="AlphaFoldDB" id="A0AA49GHG7"/>
<proteinExistence type="predicted"/>
<reference evidence="1" key="1">
    <citation type="submission" date="2023-08" db="EMBL/GenBank/DDBJ databases">
        <title>Comparative genomics and taxonomic characterization of three novel marine species of genus Marivirga.</title>
        <authorList>
            <person name="Muhammad N."/>
            <person name="Kim S.-G."/>
        </authorList>
    </citation>
    <scope>NUCLEOTIDE SEQUENCE [LARGE SCALE GENOMIC DNA]</scope>
    <source>
        <strain evidence="1">ABR2-2</strain>
    </source>
</reference>